<dbReference type="RefSeq" id="WP_142539907.1">
    <property type="nucleotide sequence ID" value="NZ_BMIE01000007.1"/>
</dbReference>
<reference evidence="2 3" key="1">
    <citation type="submission" date="2019-05" db="EMBL/GenBank/DDBJ databases">
        <title>Psychrobacillus vulpis sp. nov., a new species isolated from feces of a red fox that inhabits in The Tablas de Daimiel Natural Park, Albacete, Spain.</title>
        <authorList>
            <person name="Rodriguez M."/>
            <person name="Reina J.C."/>
            <person name="Bejar V."/>
            <person name="Llamas I."/>
        </authorList>
    </citation>
    <scope>NUCLEOTIDE SEQUENCE [LARGE SCALE GENOMIC DNA]</scope>
    <source>
        <strain evidence="2 3">NEAU-3TGS17</strain>
    </source>
</reference>
<dbReference type="Proteomes" id="UP000317316">
    <property type="component" value="Unassembled WGS sequence"/>
</dbReference>
<proteinExistence type="predicted"/>
<dbReference type="EMBL" id="VDGH01000009">
    <property type="protein sequence ID" value="TQR11463.1"/>
    <property type="molecule type" value="Genomic_DNA"/>
</dbReference>
<dbReference type="AlphaFoldDB" id="A0A544T1Y9"/>
<dbReference type="Pfam" id="PF01321">
    <property type="entry name" value="Creatinase_N"/>
    <property type="match status" value="1"/>
</dbReference>
<comment type="caution">
    <text evidence="2">The sequence shown here is derived from an EMBL/GenBank/DDBJ whole genome shotgun (WGS) entry which is preliminary data.</text>
</comment>
<dbReference type="SUPFAM" id="SSF53092">
    <property type="entry name" value="Creatinase/prolidase N-terminal domain"/>
    <property type="match status" value="1"/>
</dbReference>
<dbReference type="InterPro" id="IPR000587">
    <property type="entry name" value="Creatinase_N"/>
</dbReference>
<organism evidence="2 3">
    <name type="scientific">Psychrobacillus lasiicapitis</name>
    <dbReference type="NCBI Taxonomy" id="1636719"/>
    <lineage>
        <taxon>Bacteria</taxon>
        <taxon>Bacillati</taxon>
        <taxon>Bacillota</taxon>
        <taxon>Bacilli</taxon>
        <taxon>Bacillales</taxon>
        <taxon>Bacillaceae</taxon>
        <taxon>Psychrobacillus</taxon>
    </lineage>
</organism>
<gene>
    <name evidence="2" type="ORF">FG382_16120</name>
</gene>
<keyword evidence="3" id="KW-1185">Reference proteome</keyword>
<name>A0A544T1Y9_9BACI</name>
<protein>
    <recommendedName>
        <fullName evidence="1">Creatinase N-terminal domain-containing protein</fullName>
    </recommendedName>
</protein>
<evidence type="ECO:0000259" key="1">
    <source>
        <dbReference type="Pfam" id="PF01321"/>
    </source>
</evidence>
<dbReference type="OrthoDB" id="9806388at2"/>
<dbReference type="InterPro" id="IPR029149">
    <property type="entry name" value="Creatin/AminoP/Spt16_N"/>
</dbReference>
<evidence type="ECO:0000313" key="3">
    <source>
        <dbReference type="Proteomes" id="UP000317316"/>
    </source>
</evidence>
<dbReference type="Gene3D" id="3.40.350.10">
    <property type="entry name" value="Creatinase/prolidase N-terminal domain"/>
    <property type="match status" value="1"/>
</dbReference>
<sequence length="42" mass="4788">MLVTDGINRRYLTDFTGSAGTVLTSKKEAYLYVSNALKKEWF</sequence>
<accession>A0A544T1Y9</accession>
<feature type="domain" description="Creatinase N-terminal" evidence="1">
    <location>
        <begin position="1"/>
        <end position="34"/>
    </location>
</feature>
<evidence type="ECO:0000313" key="2">
    <source>
        <dbReference type="EMBL" id="TQR11463.1"/>
    </source>
</evidence>